<keyword evidence="1" id="KW-0732">Signal</keyword>
<name>A0A0G4EYU4_9ALVE</name>
<evidence type="ECO:0000313" key="2">
    <source>
        <dbReference type="EMBL" id="CEM04531.1"/>
    </source>
</evidence>
<feature type="chain" id="PRO_5005188047" evidence="1">
    <location>
        <begin position="18"/>
        <end position="284"/>
    </location>
</feature>
<feature type="signal peptide" evidence="1">
    <location>
        <begin position="1"/>
        <end position="17"/>
    </location>
</feature>
<evidence type="ECO:0000256" key="1">
    <source>
        <dbReference type="SAM" id="SignalP"/>
    </source>
</evidence>
<dbReference type="PhylomeDB" id="A0A0G4EYU4"/>
<dbReference type="VEuPathDB" id="CryptoDB:Cvel_14327"/>
<reference evidence="2" key="1">
    <citation type="submission" date="2014-11" db="EMBL/GenBank/DDBJ databases">
        <authorList>
            <person name="Otto D Thomas"/>
            <person name="Naeem Raeece"/>
        </authorList>
    </citation>
    <scope>NUCLEOTIDE SEQUENCE</scope>
</reference>
<sequence>MQFLAVSAAALLSVALAQEAAESTVPRCLNLTEGQDRFLMLGAVGNTLAGWTERAVGNYTFDIAMPGICPVAVDVVDNEVLEVFLDGEYPSFWPTVVGEEANLTSCENLPEDFDNWGVFTIDHILMEMLMNVRDANATHACWETSKTNNTYSAFMHVDFEDENGRDDITAVVWNLKPLTPQETAELITSYEAAAAAREGATDGTRRLLRPASERRLFGGARRVGRRAGRRSRTVVGGAVRGATRGAIRGAVVGASLAGAAVGARAGARSSFRNNYVWGRPYYWG</sequence>
<gene>
    <name evidence="2" type="ORF">Cvel_14327</name>
</gene>
<accession>A0A0G4EYU4</accession>
<proteinExistence type="predicted"/>
<dbReference type="AlphaFoldDB" id="A0A0G4EYU4"/>
<protein>
    <submittedName>
        <fullName evidence="2">Uncharacterized protein</fullName>
    </submittedName>
</protein>
<organism evidence="2">
    <name type="scientific">Chromera velia CCMP2878</name>
    <dbReference type="NCBI Taxonomy" id="1169474"/>
    <lineage>
        <taxon>Eukaryota</taxon>
        <taxon>Sar</taxon>
        <taxon>Alveolata</taxon>
        <taxon>Colpodellida</taxon>
        <taxon>Chromeraceae</taxon>
        <taxon>Chromera</taxon>
    </lineage>
</organism>
<dbReference type="EMBL" id="CDMZ01000016">
    <property type="protein sequence ID" value="CEM04531.1"/>
    <property type="molecule type" value="Genomic_DNA"/>
</dbReference>